<dbReference type="AlphaFoldDB" id="A0A316YIP2"/>
<proteinExistence type="predicted"/>
<name>A0A316YIP2_9BASI</name>
<evidence type="ECO:0000313" key="2">
    <source>
        <dbReference type="EMBL" id="PWN89052.1"/>
    </source>
</evidence>
<gene>
    <name evidence="2" type="ORF">FA10DRAFT_267656</name>
</gene>
<dbReference type="GO" id="GO:0016491">
    <property type="term" value="F:oxidoreductase activity"/>
    <property type="evidence" value="ECO:0007669"/>
    <property type="project" value="InterPro"/>
</dbReference>
<dbReference type="STRING" id="215250.A0A316YIP2"/>
<dbReference type="GeneID" id="37043912"/>
<dbReference type="InterPro" id="IPR036249">
    <property type="entry name" value="Thioredoxin-like_sf"/>
</dbReference>
<reference evidence="2 3" key="1">
    <citation type="journal article" date="2018" name="Mol. Biol. Evol.">
        <title>Broad Genomic Sampling Reveals a Smut Pathogenic Ancestry of the Fungal Clade Ustilaginomycotina.</title>
        <authorList>
            <person name="Kijpornyongpan T."/>
            <person name="Mondo S.J."/>
            <person name="Barry K."/>
            <person name="Sandor L."/>
            <person name="Lee J."/>
            <person name="Lipzen A."/>
            <person name="Pangilinan J."/>
            <person name="LaButti K."/>
            <person name="Hainaut M."/>
            <person name="Henrissat B."/>
            <person name="Grigoriev I.V."/>
            <person name="Spatafora J.W."/>
            <person name="Aime M.C."/>
        </authorList>
    </citation>
    <scope>NUCLEOTIDE SEQUENCE [LARGE SCALE GENOMIC DNA]</scope>
    <source>
        <strain evidence="2 3">MCA 4198</strain>
    </source>
</reference>
<sequence length="226" mass="25475">MTQYTIKAVSDIVCPFCYLGSVKLNKAIEAHRSKYPQDTFSIEYVPYYLQPPSQPAGEGTPAFPVASRNRREVYADKFGPERAKQVEAMLIDTAAKEGLTFKWGGKTGPSRNGHRLVRFAQQRAGQEGQNKVLYGLWRRYYEEEIDITELDVLVETGVEADVGTKEEVREYLESGKDAALIDDVAVQQRMKGISGVPNYVLQDRFEVPGAQDPDVFLSLFKKIKEL</sequence>
<protein>
    <submittedName>
        <fullName evidence="2">Thioredoxin-like protein</fullName>
    </submittedName>
</protein>
<dbReference type="RefSeq" id="XP_025376250.1">
    <property type="nucleotide sequence ID" value="XM_025521996.1"/>
</dbReference>
<dbReference type="OrthoDB" id="1930760at2759"/>
<dbReference type="Pfam" id="PF01323">
    <property type="entry name" value="DSBA"/>
    <property type="match status" value="1"/>
</dbReference>
<dbReference type="PANTHER" id="PTHR13887:SF41">
    <property type="entry name" value="THIOREDOXIN SUPERFAMILY PROTEIN"/>
    <property type="match status" value="1"/>
</dbReference>
<dbReference type="CDD" id="cd03024">
    <property type="entry name" value="DsbA_FrnE"/>
    <property type="match status" value="1"/>
</dbReference>
<dbReference type="EMBL" id="KZ819637">
    <property type="protein sequence ID" value="PWN89052.1"/>
    <property type="molecule type" value="Genomic_DNA"/>
</dbReference>
<evidence type="ECO:0000259" key="1">
    <source>
        <dbReference type="Pfam" id="PF01323"/>
    </source>
</evidence>
<dbReference type="SUPFAM" id="SSF52833">
    <property type="entry name" value="Thioredoxin-like"/>
    <property type="match status" value="1"/>
</dbReference>
<dbReference type="Proteomes" id="UP000245768">
    <property type="component" value="Unassembled WGS sequence"/>
</dbReference>
<dbReference type="Gene3D" id="3.40.30.10">
    <property type="entry name" value="Glutaredoxin"/>
    <property type="match status" value="1"/>
</dbReference>
<dbReference type="PANTHER" id="PTHR13887">
    <property type="entry name" value="GLUTATHIONE S-TRANSFERASE KAPPA"/>
    <property type="match status" value="1"/>
</dbReference>
<feature type="domain" description="DSBA-like thioredoxin" evidence="1">
    <location>
        <begin position="5"/>
        <end position="219"/>
    </location>
</feature>
<evidence type="ECO:0000313" key="3">
    <source>
        <dbReference type="Proteomes" id="UP000245768"/>
    </source>
</evidence>
<dbReference type="InterPro" id="IPR001853">
    <property type="entry name" value="DSBA-like_thioredoxin_dom"/>
</dbReference>
<dbReference type="InParanoid" id="A0A316YIP2"/>
<organism evidence="2 3">
    <name type="scientific">Acaromyces ingoldii</name>
    <dbReference type="NCBI Taxonomy" id="215250"/>
    <lineage>
        <taxon>Eukaryota</taxon>
        <taxon>Fungi</taxon>
        <taxon>Dikarya</taxon>
        <taxon>Basidiomycota</taxon>
        <taxon>Ustilaginomycotina</taxon>
        <taxon>Exobasidiomycetes</taxon>
        <taxon>Exobasidiales</taxon>
        <taxon>Cryptobasidiaceae</taxon>
        <taxon>Acaromyces</taxon>
    </lineage>
</organism>
<keyword evidence="3" id="KW-1185">Reference proteome</keyword>
<accession>A0A316YIP2</accession>